<comment type="caution">
    <text evidence="1">The sequence shown here is derived from an EMBL/GenBank/DDBJ whole genome shotgun (WGS) entry which is preliminary data.</text>
</comment>
<keyword evidence="2" id="KW-1185">Reference proteome</keyword>
<name>A0A010R8E8_9PEZI</name>
<evidence type="ECO:0000313" key="2">
    <source>
        <dbReference type="Proteomes" id="UP000020467"/>
    </source>
</evidence>
<gene>
    <name evidence="1" type="ORF">CFIO01_08841</name>
</gene>
<dbReference type="KEGG" id="cfj:CFIO01_08841"/>
<organism evidence="1 2">
    <name type="scientific">Colletotrichum fioriniae PJ7</name>
    <dbReference type="NCBI Taxonomy" id="1445577"/>
    <lineage>
        <taxon>Eukaryota</taxon>
        <taxon>Fungi</taxon>
        <taxon>Dikarya</taxon>
        <taxon>Ascomycota</taxon>
        <taxon>Pezizomycotina</taxon>
        <taxon>Sordariomycetes</taxon>
        <taxon>Hypocreomycetidae</taxon>
        <taxon>Glomerellales</taxon>
        <taxon>Glomerellaceae</taxon>
        <taxon>Colletotrichum</taxon>
        <taxon>Colletotrichum acutatum species complex</taxon>
    </lineage>
</organism>
<accession>A0A010R8E8</accession>
<reference evidence="1 2" key="1">
    <citation type="submission" date="2014-02" db="EMBL/GenBank/DDBJ databases">
        <title>The genome sequence of Colletotrichum fioriniae PJ7.</title>
        <authorList>
            <person name="Baroncelli R."/>
            <person name="Thon M.R."/>
        </authorList>
    </citation>
    <scope>NUCLEOTIDE SEQUENCE [LARGE SCALE GENOMIC DNA]</scope>
    <source>
        <strain evidence="1 2">PJ7</strain>
    </source>
</reference>
<dbReference type="HOGENOM" id="CLU_860547_0_0_1"/>
<protein>
    <submittedName>
        <fullName evidence="1">Uncharacterized protein</fullName>
    </submittedName>
</protein>
<dbReference type="OrthoDB" id="4848593at2759"/>
<dbReference type="AlphaFoldDB" id="A0A010R8E8"/>
<dbReference type="Proteomes" id="UP000020467">
    <property type="component" value="Unassembled WGS sequence"/>
</dbReference>
<dbReference type="EMBL" id="JARH01001028">
    <property type="protein sequence ID" value="EXF73959.1"/>
    <property type="molecule type" value="Genomic_DNA"/>
</dbReference>
<evidence type="ECO:0000313" key="1">
    <source>
        <dbReference type="EMBL" id="EXF73959.1"/>
    </source>
</evidence>
<sequence>MSAQSLHAVFPALKGPVNLPYEIFLLIVEAMISEAYERARHEKVTYIIDFTDGWYQDDPQSNGSAVLGDREGVEIQTQRWRQIRDLLRIDGTNRRLVRQVFVLNDMVRVACNSNEYDPRTMEERVRMLPGCLLPDVDIFELAPDTDSIFNASFTLLPQPEEEQLYRLVRRVQGTWFDYLPTQIWPQTLSPETLRCFPNLQEVWVDVEQVFEGIDPRVSFHDSHHDDMALDTQIFPELGLAASGHDLKTLKTQLRFAEERGIHVYVTSGSEWAQRSRVKKARLLLKDGAVRMQFLDPQCICYVELSEELRALGLTLEQAMQQQD</sequence>
<proteinExistence type="predicted"/>